<proteinExistence type="inferred from homology"/>
<feature type="compositionally biased region" description="Basic residues" evidence="3">
    <location>
        <begin position="37"/>
        <end position="48"/>
    </location>
</feature>
<evidence type="ECO:0000313" key="4">
    <source>
        <dbReference type="EMBL" id="KAF2684278.1"/>
    </source>
</evidence>
<sequence>MANWTTLAYRPLEIDAHWEYLAGALRTRSRKEEQIHQSRRPHLRPSRPRRVDIPNYYGSIDMVHSLHCLNTIRQQFDPEYYERTSKVPKHAHRMKMRMHVDHCIYQLRQAILCHADLTPVSLRPVLLDDPSADLVSEMECEHTCRNWKVVREWLTRRGEKEEVLPPKGGMVIIMVARGKVTLGRSCELRICLWGFEVGE</sequence>
<evidence type="ECO:0000256" key="1">
    <source>
        <dbReference type="ARBA" id="ARBA00004685"/>
    </source>
</evidence>
<feature type="region of interest" description="Disordered" evidence="3">
    <location>
        <begin position="29"/>
        <end position="48"/>
    </location>
</feature>
<gene>
    <name evidence="4" type="ORF">K458DRAFT_403946</name>
</gene>
<dbReference type="GO" id="GO:0043386">
    <property type="term" value="P:mycotoxin biosynthetic process"/>
    <property type="evidence" value="ECO:0007669"/>
    <property type="project" value="InterPro"/>
</dbReference>
<keyword evidence="5" id="KW-1185">Reference proteome</keyword>
<accession>A0A6G1J1K7</accession>
<protein>
    <submittedName>
        <fullName evidence="4">Uncharacterized protein</fullName>
    </submittedName>
</protein>
<dbReference type="Proteomes" id="UP000799291">
    <property type="component" value="Unassembled WGS sequence"/>
</dbReference>
<name>A0A6G1J1K7_9PLEO</name>
<comment type="similarity">
    <text evidence="2">Belongs to the ustYa family.</text>
</comment>
<dbReference type="InterPro" id="IPR021765">
    <property type="entry name" value="UstYa-like"/>
</dbReference>
<reference evidence="4" key="1">
    <citation type="journal article" date="2020" name="Stud. Mycol.">
        <title>101 Dothideomycetes genomes: a test case for predicting lifestyles and emergence of pathogens.</title>
        <authorList>
            <person name="Haridas S."/>
            <person name="Albert R."/>
            <person name="Binder M."/>
            <person name="Bloem J."/>
            <person name="Labutti K."/>
            <person name="Salamov A."/>
            <person name="Andreopoulos B."/>
            <person name="Baker S."/>
            <person name="Barry K."/>
            <person name="Bills G."/>
            <person name="Bluhm B."/>
            <person name="Cannon C."/>
            <person name="Castanera R."/>
            <person name="Culley D."/>
            <person name="Daum C."/>
            <person name="Ezra D."/>
            <person name="Gonzalez J."/>
            <person name="Henrissat B."/>
            <person name="Kuo A."/>
            <person name="Liang C."/>
            <person name="Lipzen A."/>
            <person name="Lutzoni F."/>
            <person name="Magnuson J."/>
            <person name="Mondo S."/>
            <person name="Nolan M."/>
            <person name="Ohm R."/>
            <person name="Pangilinan J."/>
            <person name="Park H.-J."/>
            <person name="Ramirez L."/>
            <person name="Alfaro M."/>
            <person name="Sun H."/>
            <person name="Tritt A."/>
            <person name="Yoshinaga Y."/>
            <person name="Zwiers L.-H."/>
            <person name="Turgeon B."/>
            <person name="Goodwin S."/>
            <person name="Spatafora J."/>
            <person name="Crous P."/>
            <person name="Grigoriev I."/>
        </authorList>
    </citation>
    <scope>NUCLEOTIDE SEQUENCE</scope>
    <source>
        <strain evidence="4">CBS 122367</strain>
    </source>
</reference>
<evidence type="ECO:0000313" key="5">
    <source>
        <dbReference type="Proteomes" id="UP000799291"/>
    </source>
</evidence>
<comment type="pathway">
    <text evidence="1">Mycotoxin biosynthesis.</text>
</comment>
<dbReference type="AlphaFoldDB" id="A0A6G1J1K7"/>
<evidence type="ECO:0000256" key="2">
    <source>
        <dbReference type="ARBA" id="ARBA00035112"/>
    </source>
</evidence>
<organism evidence="4 5">
    <name type="scientific">Lentithecium fluviatile CBS 122367</name>
    <dbReference type="NCBI Taxonomy" id="1168545"/>
    <lineage>
        <taxon>Eukaryota</taxon>
        <taxon>Fungi</taxon>
        <taxon>Dikarya</taxon>
        <taxon>Ascomycota</taxon>
        <taxon>Pezizomycotina</taxon>
        <taxon>Dothideomycetes</taxon>
        <taxon>Pleosporomycetidae</taxon>
        <taxon>Pleosporales</taxon>
        <taxon>Massarineae</taxon>
        <taxon>Lentitheciaceae</taxon>
        <taxon>Lentithecium</taxon>
    </lineage>
</organism>
<evidence type="ECO:0000256" key="3">
    <source>
        <dbReference type="SAM" id="MobiDB-lite"/>
    </source>
</evidence>
<dbReference type="PANTHER" id="PTHR33365:SF4">
    <property type="entry name" value="CYCLOCHLOROTINE BIOSYNTHESIS PROTEIN O"/>
    <property type="match status" value="1"/>
</dbReference>
<dbReference type="PANTHER" id="PTHR33365">
    <property type="entry name" value="YALI0B05434P"/>
    <property type="match status" value="1"/>
</dbReference>
<dbReference type="OrthoDB" id="3687641at2759"/>
<dbReference type="Pfam" id="PF11807">
    <property type="entry name" value="UstYa"/>
    <property type="match status" value="1"/>
</dbReference>
<dbReference type="EMBL" id="MU005581">
    <property type="protein sequence ID" value="KAF2684278.1"/>
    <property type="molecule type" value="Genomic_DNA"/>
</dbReference>